<dbReference type="KEGG" id="crq:GCK72_015305"/>
<evidence type="ECO:0000313" key="3">
    <source>
        <dbReference type="EMBL" id="KAF1758845.1"/>
    </source>
</evidence>
<dbReference type="Proteomes" id="UP000483820">
    <property type="component" value="Chromosome IV"/>
</dbReference>
<evidence type="ECO:0000256" key="1">
    <source>
        <dbReference type="SAM" id="Coils"/>
    </source>
</evidence>
<evidence type="ECO:0000256" key="2">
    <source>
        <dbReference type="SAM" id="MobiDB-lite"/>
    </source>
</evidence>
<gene>
    <name evidence="3" type="ORF">GCK72_015305</name>
</gene>
<sequence>MDKFVIRTPKTKRKSPESSATSSPPKKTKNPKNEEKKVEKSKEKQQKKVEKSVKNKEKVVEKVESAEEIEDKKMKNLLRTSGETKKETALGELLPTIKYSKNKVISDEDLEKLFIALCGDTGKRYDSDDSIISDIDRMDAEEIAAKDQKFRDNLKYLDEMPQTQKALEMMLRMGNETKEEKEERQKMMREMRDELKTKEEIDREEKKRIRQKERMEKMLKTVVKVFDVDAQKLRSLVEADKKNERTRLTSAPRLISCNQLSRFLEVMADLIPNEKGSEGEVDYRRQIKCIDSVEFDKRIESCGIRGDFYKEDKTTAEYLKKKVRKILLEPAILDVFDDNVFGFDFSTKDCINALENYFSLNAPDKDNGLTSKALHIKIHQFIRSCHHVARSQNPKFQLNERLKMALFD</sequence>
<reference evidence="3 4" key="1">
    <citation type="submission" date="2019-12" db="EMBL/GenBank/DDBJ databases">
        <title>Chromosome-level assembly of the Caenorhabditis remanei genome.</title>
        <authorList>
            <person name="Teterina A.A."/>
            <person name="Willis J.H."/>
            <person name="Phillips P.C."/>
        </authorList>
    </citation>
    <scope>NUCLEOTIDE SEQUENCE [LARGE SCALE GENOMIC DNA]</scope>
    <source>
        <strain evidence="3 4">PX506</strain>
        <tissue evidence="3">Whole organism</tissue>
    </source>
</reference>
<proteinExistence type="predicted"/>
<dbReference type="AlphaFoldDB" id="A0A6A5GWH7"/>
<accession>A0A6A5GWH7</accession>
<feature type="region of interest" description="Disordered" evidence="2">
    <location>
        <begin position="1"/>
        <end position="59"/>
    </location>
</feature>
<organism evidence="3 4">
    <name type="scientific">Caenorhabditis remanei</name>
    <name type="common">Caenorhabditis vulgaris</name>
    <dbReference type="NCBI Taxonomy" id="31234"/>
    <lineage>
        <taxon>Eukaryota</taxon>
        <taxon>Metazoa</taxon>
        <taxon>Ecdysozoa</taxon>
        <taxon>Nematoda</taxon>
        <taxon>Chromadorea</taxon>
        <taxon>Rhabditida</taxon>
        <taxon>Rhabditina</taxon>
        <taxon>Rhabditomorpha</taxon>
        <taxon>Rhabditoidea</taxon>
        <taxon>Rhabditidae</taxon>
        <taxon>Peloderinae</taxon>
        <taxon>Caenorhabditis</taxon>
    </lineage>
</organism>
<evidence type="ECO:0000313" key="4">
    <source>
        <dbReference type="Proteomes" id="UP000483820"/>
    </source>
</evidence>
<name>A0A6A5GWH7_CAERE</name>
<protein>
    <submittedName>
        <fullName evidence="3">Uncharacterized protein</fullName>
    </submittedName>
</protein>
<dbReference type="GeneID" id="78776008"/>
<feature type="compositionally biased region" description="Basic and acidic residues" evidence="2">
    <location>
        <begin position="31"/>
        <end position="59"/>
    </location>
</feature>
<keyword evidence="1" id="KW-0175">Coiled coil</keyword>
<dbReference type="RefSeq" id="XP_053585537.1">
    <property type="nucleotide sequence ID" value="XM_053730765.1"/>
</dbReference>
<dbReference type="CTD" id="78776008"/>
<feature type="coiled-coil region" evidence="1">
    <location>
        <begin position="174"/>
        <end position="221"/>
    </location>
</feature>
<dbReference type="EMBL" id="WUAV01000004">
    <property type="protein sequence ID" value="KAF1758845.1"/>
    <property type="molecule type" value="Genomic_DNA"/>
</dbReference>
<comment type="caution">
    <text evidence="3">The sequence shown here is derived from an EMBL/GenBank/DDBJ whole genome shotgun (WGS) entry which is preliminary data.</text>
</comment>